<evidence type="ECO:0000313" key="2">
    <source>
        <dbReference type="EMBL" id="MPC38971.1"/>
    </source>
</evidence>
<organism evidence="2 3">
    <name type="scientific">Portunus trituberculatus</name>
    <name type="common">Swimming crab</name>
    <name type="synonym">Neptunus trituberculatus</name>
    <dbReference type="NCBI Taxonomy" id="210409"/>
    <lineage>
        <taxon>Eukaryota</taxon>
        <taxon>Metazoa</taxon>
        <taxon>Ecdysozoa</taxon>
        <taxon>Arthropoda</taxon>
        <taxon>Crustacea</taxon>
        <taxon>Multicrustacea</taxon>
        <taxon>Malacostraca</taxon>
        <taxon>Eumalacostraca</taxon>
        <taxon>Eucarida</taxon>
        <taxon>Decapoda</taxon>
        <taxon>Pleocyemata</taxon>
        <taxon>Brachyura</taxon>
        <taxon>Eubrachyura</taxon>
        <taxon>Portunoidea</taxon>
        <taxon>Portunidae</taxon>
        <taxon>Portuninae</taxon>
        <taxon>Portunus</taxon>
    </lineage>
</organism>
<keyword evidence="3" id="KW-1185">Reference proteome</keyword>
<evidence type="ECO:0000256" key="1">
    <source>
        <dbReference type="SAM" id="MobiDB-lite"/>
    </source>
</evidence>
<dbReference type="AlphaFoldDB" id="A0A5B7EW47"/>
<dbReference type="Proteomes" id="UP000324222">
    <property type="component" value="Unassembled WGS sequence"/>
</dbReference>
<accession>A0A5B7EW47</accession>
<evidence type="ECO:0000313" key="3">
    <source>
        <dbReference type="Proteomes" id="UP000324222"/>
    </source>
</evidence>
<comment type="caution">
    <text evidence="2">The sequence shown here is derived from an EMBL/GenBank/DDBJ whole genome shotgun (WGS) entry which is preliminary data.</text>
</comment>
<protein>
    <submittedName>
        <fullName evidence="2">Uncharacterized protein</fullName>
    </submittedName>
</protein>
<reference evidence="2 3" key="1">
    <citation type="submission" date="2019-05" db="EMBL/GenBank/DDBJ databases">
        <title>Another draft genome of Portunus trituberculatus and its Hox gene families provides insights of decapod evolution.</title>
        <authorList>
            <person name="Jeong J.-H."/>
            <person name="Song I."/>
            <person name="Kim S."/>
            <person name="Choi T."/>
            <person name="Kim D."/>
            <person name="Ryu S."/>
            <person name="Kim W."/>
        </authorList>
    </citation>
    <scope>NUCLEOTIDE SEQUENCE [LARGE SCALE GENOMIC DNA]</scope>
    <source>
        <tissue evidence="2">Muscle</tissue>
    </source>
</reference>
<name>A0A5B7EW47_PORTR</name>
<proteinExistence type="predicted"/>
<sequence>MQLPIPFLTVSSTATIVTNTLLYSRHPLSPEPGLPAGRPRTTVASLPVEALGRQHAGKKVWPKAPPATGLLQPPRRPTPPTHLRLPSHSPHSSPHCSPHSRSSLHTAPYTLPP</sequence>
<feature type="region of interest" description="Disordered" evidence="1">
    <location>
        <begin position="54"/>
        <end position="113"/>
    </location>
</feature>
<feature type="compositionally biased region" description="Low complexity" evidence="1">
    <location>
        <begin position="81"/>
        <end position="105"/>
    </location>
</feature>
<gene>
    <name evidence="2" type="ORF">E2C01_032490</name>
</gene>
<dbReference type="EMBL" id="VSRR010004224">
    <property type="protein sequence ID" value="MPC38971.1"/>
    <property type="molecule type" value="Genomic_DNA"/>
</dbReference>